<name>A0ABX7X0H1_9GAMM</name>
<feature type="compositionally biased region" description="Low complexity" evidence="1">
    <location>
        <begin position="201"/>
        <end position="303"/>
    </location>
</feature>
<dbReference type="RefSeq" id="WP_210226261.1">
    <property type="nucleotide sequence ID" value="NZ_CP072800.1"/>
</dbReference>
<dbReference type="PANTHER" id="PTHR34475">
    <property type="match status" value="1"/>
</dbReference>
<sequence length="395" mass="41302">MTETTTPVEEQTSAIQAGDLGKQLIACREKAGLDLEQAADEMHLSTSLLRSLEKEEFERLPEPPYVRGYLRGYAKFADIDPKELIRTYEALRGANPDEIAHHFAPARSLNRVAQQPTISPTLVKLVGIGLVLLGLVMVSLIPGVREWTGSTWTSFSAQTAPTPVVRPTPALEAFTAQKDAEEKSVATPATTPASDAEPTLATTSSSTPETTATASTDTAATTPTTTASSDTDATSATAASSTQDTAATDSTTVSPATPTTATTPDAATTAATSPPATADDSATATTSPAATTAATSETTAATTNDSEGTPEVKPIAGEVNIKLEFTEDVWMQIKDNGKKTLHEALSSAGSTKELKATTPLNFKVGNARGVKIYLNGQLYDQAPHTKGSVSRFKVE</sequence>
<proteinExistence type="predicted"/>
<keyword evidence="5" id="KW-1185">Reference proteome</keyword>
<reference evidence="4 5" key="1">
    <citation type="submission" date="2021-04" db="EMBL/GenBank/DDBJ databases">
        <title>Genomics, taxonomy and metabolism of representatives of sulfur bacteria of the genus Thiothrix: Thiothrix fructosivorans QT, Thiothrix unzii A1T and three new species, Thiothrix subterranea sp. nov., Thiothrix litoralis sp. nov. and 'Candidatus Thiothrix anitrata' sp. nov.</title>
        <authorList>
            <person name="Ravin N.V."/>
            <person name="Smolyakov D."/>
            <person name="Rudenko T.S."/>
            <person name="Mardanov A.V."/>
            <person name="Beletsky A.V."/>
            <person name="Markov N.D."/>
            <person name="Fomenkov A.I."/>
            <person name="Roberts R.J."/>
            <person name="Karnachuk O.V."/>
            <person name="Novikov A."/>
            <person name="Grabovich M.Y."/>
        </authorList>
    </citation>
    <scope>NUCLEOTIDE SEQUENCE [LARGE SCALE GENOMIC DNA]</scope>
    <source>
        <strain evidence="4 5">A52</strain>
    </source>
</reference>
<evidence type="ECO:0000256" key="1">
    <source>
        <dbReference type="SAM" id="MobiDB-lite"/>
    </source>
</evidence>
<dbReference type="EMBL" id="CP072800">
    <property type="protein sequence ID" value="QTR49414.1"/>
    <property type="molecule type" value="Genomic_DNA"/>
</dbReference>
<gene>
    <name evidence="4" type="ORF">J8380_14370</name>
</gene>
<feature type="region of interest" description="Disordered" evidence="1">
    <location>
        <begin position="177"/>
        <end position="315"/>
    </location>
</feature>
<keyword evidence="2" id="KW-0472">Membrane</keyword>
<organism evidence="4 5">
    <name type="scientific">Candidatus Thiothrix anitrata</name>
    <dbReference type="NCBI Taxonomy" id="2823902"/>
    <lineage>
        <taxon>Bacteria</taxon>
        <taxon>Pseudomonadati</taxon>
        <taxon>Pseudomonadota</taxon>
        <taxon>Gammaproteobacteria</taxon>
        <taxon>Thiotrichales</taxon>
        <taxon>Thiotrichaceae</taxon>
        <taxon>Thiothrix</taxon>
    </lineage>
</organism>
<dbReference type="InterPro" id="IPR050400">
    <property type="entry name" value="Bact_Cytoskel_RodZ"/>
</dbReference>
<evidence type="ECO:0000259" key="3">
    <source>
        <dbReference type="Pfam" id="PF13464"/>
    </source>
</evidence>
<keyword evidence="2" id="KW-0812">Transmembrane</keyword>
<evidence type="ECO:0000313" key="4">
    <source>
        <dbReference type="EMBL" id="QTR49414.1"/>
    </source>
</evidence>
<evidence type="ECO:0000256" key="2">
    <source>
        <dbReference type="SAM" id="Phobius"/>
    </source>
</evidence>
<dbReference type="Proteomes" id="UP000672027">
    <property type="component" value="Chromosome"/>
</dbReference>
<feature type="domain" description="Cytoskeleton protein RodZ-like C-terminal" evidence="3">
    <location>
        <begin position="322"/>
        <end position="393"/>
    </location>
</feature>
<accession>A0ABX7X0H1</accession>
<dbReference type="PANTHER" id="PTHR34475:SF1">
    <property type="entry name" value="CYTOSKELETON PROTEIN RODZ"/>
    <property type="match status" value="1"/>
</dbReference>
<dbReference type="InterPro" id="IPR025194">
    <property type="entry name" value="RodZ-like_C"/>
</dbReference>
<dbReference type="Pfam" id="PF13413">
    <property type="entry name" value="HTH_25"/>
    <property type="match status" value="1"/>
</dbReference>
<feature type="transmembrane region" description="Helical" evidence="2">
    <location>
        <begin position="121"/>
        <end position="141"/>
    </location>
</feature>
<evidence type="ECO:0000313" key="5">
    <source>
        <dbReference type="Proteomes" id="UP000672027"/>
    </source>
</evidence>
<keyword evidence="2" id="KW-1133">Transmembrane helix</keyword>
<dbReference type="Gene3D" id="1.10.260.40">
    <property type="entry name" value="lambda repressor-like DNA-binding domains"/>
    <property type="match status" value="1"/>
</dbReference>
<dbReference type="Pfam" id="PF13464">
    <property type="entry name" value="RodZ_C"/>
    <property type="match status" value="1"/>
</dbReference>
<dbReference type="InterPro" id="IPR010982">
    <property type="entry name" value="Lambda_DNA-bd_dom_sf"/>
</dbReference>
<protein>
    <submittedName>
        <fullName evidence="4">DUF4115 domain-containing protein</fullName>
    </submittedName>
</protein>